<evidence type="ECO:0000313" key="3">
    <source>
        <dbReference type="Proteomes" id="UP000054549"/>
    </source>
</evidence>
<evidence type="ECO:0000313" key="2">
    <source>
        <dbReference type="EMBL" id="KIL59545.1"/>
    </source>
</evidence>
<proteinExistence type="predicted"/>
<dbReference type="InParanoid" id="A0A0C2S9T9"/>
<dbReference type="EMBL" id="KN818314">
    <property type="protein sequence ID" value="KIL59545.1"/>
    <property type="molecule type" value="Genomic_DNA"/>
</dbReference>
<dbReference type="AlphaFoldDB" id="A0A0C2S9T9"/>
<reference evidence="2 3" key="1">
    <citation type="submission" date="2014-04" db="EMBL/GenBank/DDBJ databases">
        <title>Evolutionary Origins and Diversification of the Mycorrhizal Mutualists.</title>
        <authorList>
            <consortium name="DOE Joint Genome Institute"/>
            <consortium name="Mycorrhizal Genomics Consortium"/>
            <person name="Kohler A."/>
            <person name="Kuo A."/>
            <person name="Nagy L.G."/>
            <person name="Floudas D."/>
            <person name="Copeland A."/>
            <person name="Barry K.W."/>
            <person name="Cichocki N."/>
            <person name="Veneault-Fourrey C."/>
            <person name="LaButti K."/>
            <person name="Lindquist E.A."/>
            <person name="Lipzen A."/>
            <person name="Lundell T."/>
            <person name="Morin E."/>
            <person name="Murat C."/>
            <person name="Riley R."/>
            <person name="Ohm R."/>
            <person name="Sun H."/>
            <person name="Tunlid A."/>
            <person name="Henrissat B."/>
            <person name="Grigoriev I.V."/>
            <person name="Hibbett D.S."/>
            <person name="Martin F."/>
        </authorList>
    </citation>
    <scope>NUCLEOTIDE SEQUENCE [LARGE SCALE GENOMIC DNA]</scope>
    <source>
        <strain evidence="2 3">Koide BX008</strain>
    </source>
</reference>
<feature type="signal peptide" evidence="1">
    <location>
        <begin position="1"/>
        <end position="22"/>
    </location>
</feature>
<organism evidence="2 3">
    <name type="scientific">Amanita muscaria (strain Koide BX008)</name>
    <dbReference type="NCBI Taxonomy" id="946122"/>
    <lineage>
        <taxon>Eukaryota</taxon>
        <taxon>Fungi</taxon>
        <taxon>Dikarya</taxon>
        <taxon>Basidiomycota</taxon>
        <taxon>Agaricomycotina</taxon>
        <taxon>Agaricomycetes</taxon>
        <taxon>Agaricomycetidae</taxon>
        <taxon>Agaricales</taxon>
        <taxon>Pluteineae</taxon>
        <taxon>Amanitaceae</taxon>
        <taxon>Amanita</taxon>
    </lineage>
</organism>
<keyword evidence="1" id="KW-0732">Signal</keyword>
<feature type="chain" id="PRO_5002155261" evidence="1">
    <location>
        <begin position="23"/>
        <end position="169"/>
    </location>
</feature>
<dbReference type="Proteomes" id="UP000054549">
    <property type="component" value="Unassembled WGS sequence"/>
</dbReference>
<protein>
    <submittedName>
        <fullName evidence="2">Uncharacterized protein</fullName>
    </submittedName>
</protein>
<sequence>MLRSTLYSLLPLPAFLLHTANAASIRWDGISTVQSPRYYVVHNGNINVGDPVQLAAQQIDSSYGPSGSNLVVYQDVSSDSFPNMAISLPNGDLFVGPNSDYTALIWVSEPLAWLLSLTPSGFSPSIPYNGNSVCWHHTTSATAVDLRKCPSDGQQDEIDYSWGWESKQK</sequence>
<name>A0A0C2S9T9_AMAMK</name>
<evidence type="ECO:0000256" key="1">
    <source>
        <dbReference type="SAM" id="SignalP"/>
    </source>
</evidence>
<dbReference type="HOGENOM" id="CLU_1634951_0_0_1"/>
<keyword evidence="3" id="KW-1185">Reference proteome</keyword>
<accession>A0A0C2S9T9</accession>
<gene>
    <name evidence="2" type="ORF">M378DRAFT_169210</name>
</gene>